<organism evidence="1 2">
    <name type="scientific">Bowmanella denitrificans</name>
    <dbReference type="NCBI Taxonomy" id="366582"/>
    <lineage>
        <taxon>Bacteria</taxon>
        <taxon>Pseudomonadati</taxon>
        <taxon>Pseudomonadota</taxon>
        <taxon>Gammaproteobacteria</taxon>
        <taxon>Alteromonadales</taxon>
        <taxon>Alteromonadaceae</taxon>
        <taxon>Bowmanella</taxon>
    </lineage>
</organism>
<dbReference type="RefSeq" id="WP_343843284.1">
    <property type="nucleotide sequence ID" value="NZ_BAAAEI010000006.1"/>
</dbReference>
<reference evidence="1 2" key="1">
    <citation type="journal article" date="2019" name="Int. J. Syst. Evol. Microbiol.">
        <title>The Global Catalogue of Microorganisms (GCM) 10K type strain sequencing project: providing services to taxonomists for standard genome sequencing and annotation.</title>
        <authorList>
            <consortium name="The Broad Institute Genomics Platform"/>
            <consortium name="The Broad Institute Genome Sequencing Center for Infectious Disease"/>
            <person name="Wu L."/>
            <person name="Ma J."/>
        </authorList>
    </citation>
    <scope>NUCLEOTIDE SEQUENCE [LARGE SCALE GENOMIC DNA]</scope>
    <source>
        <strain evidence="1 2">JCM 13378</strain>
    </source>
</reference>
<protein>
    <recommendedName>
        <fullName evidence="3">DUF1439 domain-containing protein</fullName>
    </recommendedName>
</protein>
<keyword evidence="2" id="KW-1185">Reference proteome</keyword>
<comment type="caution">
    <text evidence="1">The sequence shown here is derived from an EMBL/GenBank/DDBJ whole genome shotgun (WGS) entry which is preliminary data.</text>
</comment>
<gene>
    <name evidence="1" type="ORF">GCM10009092_13460</name>
</gene>
<dbReference type="Proteomes" id="UP001501757">
    <property type="component" value="Unassembled WGS sequence"/>
</dbReference>
<evidence type="ECO:0000313" key="1">
    <source>
        <dbReference type="EMBL" id="GAA0350383.1"/>
    </source>
</evidence>
<proteinExistence type="predicted"/>
<dbReference type="EMBL" id="BAAAEI010000006">
    <property type="protein sequence ID" value="GAA0350383.1"/>
    <property type="molecule type" value="Genomic_DNA"/>
</dbReference>
<evidence type="ECO:0000313" key="2">
    <source>
        <dbReference type="Proteomes" id="UP001501757"/>
    </source>
</evidence>
<name>A0ABN0WYI8_9ALTE</name>
<sequence>MLTSDKLLQRAKYWLYAWLVRFGRLRQFSMSVDEVSALLVPNLPIQLNLAIPGGNGLLNVLSVELSLPDNKMQMALLCEFKVEMRGVRIYQAHIMATVQGKPHFLKQSATIRPMQVSLNTIQLLQDDYLVIKSSRDILARLLPDSISGWVNASLDVFSGGLYKEAAAYLDLYVSGGKQRVLDYHKGQIEKQLLDLVTSGELDYQLDEHLPDERLFARLGKEVQVQNGQLVFLFHH</sequence>
<accession>A0ABN0WYI8</accession>
<evidence type="ECO:0008006" key="3">
    <source>
        <dbReference type="Google" id="ProtNLM"/>
    </source>
</evidence>